<keyword evidence="3" id="KW-0804">Transcription</keyword>
<dbReference type="PANTHER" id="PTHR40661:SF3">
    <property type="entry name" value="FELS-1 PROPHAGE TRANSCRIPTIONAL REGULATOR"/>
    <property type="match status" value="1"/>
</dbReference>
<dbReference type="Gene3D" id="2.10.109.10">
    <property type="entry name" value="Umud Fragment, subunit A"/>
    <property type="match status" value="1"/>
</dbReference>
<dbReference type="Gene3D" id="1.10.260.40">
    <property type="entry name" value="lambda repressor-like DNA-binding domains"/>
    <property type="match status" value="1"/>
</dbReference>
<dbReference type="SUPFAM" id="SSF51306">
    <property type="entry name" value="LexA/Signal peptidase"/>
    <property type="match status" value="1"/>
</dbReference>
<evidence type="ECO:0000313" key="6">
    <source>
        <dbReference type="Proteomes" id="UP001598130"/>
    </source>
</evidence>
<dbReference type="Pfam" id="PF01381">
    <property type="entry name" value="HTH_3"/>
    <property type="match status" value="1"/>
</dbReference>
<evidence type="ECO:0000256" key="3">
    <source>
        <dbReference type="ARBA" id="ARBA00023163"/>
    </source>
</evidence>
<keyword evidence="2" id="KW-0238">DNA-binding</keyword>
<name>A0ABW6CJW3_9CAUL</name>
<sequence length="220" mass="23649">MDAEPDLDFDGDGFAQRAREAMFPEKITAFAARVGLPQATVSKILSAGGVAGPRVDIVARIAKGLNVSLDWLILGIGDGPSGDTVVRIPRYDVQLAAGAGAWNEGRKLLEDVPLTVTFLEQQFGRRSATGLAFVSARGDSMEPTITDRGLVLLDQTVTNPFDDVFAFLLDGEARVKRFRLLTDGLMLISDNPNYPAETVQGPALKRLQVIGQVLGVLQKI</sequence>
<dbReference type="CDD" id="cd06529">
    <property type="entry name" value="S24_LexA-like"/>
    <property type="match status" value="1"/>
</dbReference>
<comment type="caution">
    <text evidence="5">The sequence shown here is derived from an EMBL/GenBank/DDBJ whole genome shotgun (WGS) entry which is preliminary data.</text>
</comment>
<evidence type="ECO:0000256" key="1">
    <source>
        <dbReference type="ARBA" id="ARBA00023015"/>
    </source>
</evidence>
<dbReference type="CDD" id="cd00093">
    <property type="entry name" value="HTH_XRE"/>
    <property type="match status" value="1"/>
</dbReference>
<dbReference type="SUPFAM" id="SSF47413">
    <property type="entry name" value="lambda repressor-like DNA-binding domains"/>
    <property type="match status" value="1"/>
</dbReference>
<protein>
    <submittedName>
        <fullName evidence="5">LexA family transcriptional regulator</fullName>
    </submittedName>
</protein>
<evidence type="ECO:0000256" key="2">
    <source>
        <dbReference type="ARBA" id="ARBA00023125"/>
    </source>
</evidence>
<dbReference type="Proteomes" id="UP001598130">
    <property type="component" value="Unassembled WGS sequence"/>
</dbReference>
<reference evidence="5 6" key="1">
    <citation type="submission" date="2022-09" db="EMBL/GenBank/DDBJ databases">
        <title>New species of Phenylobacterium.</title>
        <authorList>
            <person name="Mieszkin S."/>
        </authorList>
    </citation>
    <scope>NUCLEOTIDE SEQUENCE [LARGE SCALE GENOMIC DNA]</scope>
    <source>
        <strain evidence="5 6">HK31-G</strain>
    </source>
</reference>
<dbReference type="Pfam" id="PF00717">
    <property type="entry name" value="Peptidase_S24"/>
    <property type="match status" value="1"/>
</dbReference>
<dbReference type="PROSITE" id="PS50943">
    <property type="entry name" value="HTH_CROC1"/>
    <property type="match status" value="1"/>
</dbReference>
<gene>
    <name evidence="5" type="ORF">OCL97_05190</name>
</gene>
<proteinExistence type="predicted"/>
<dbReference type="RefSeq" id="WP_377368214.1">
    <property type="nucleotide sequence ID" value="NZ_JAOTJD010000006.1"/>
</dbReference>
<keyword evidence="1" id="KW-0805">Transcription regulation</keyword>
<dbReference type="InterPro" id="IPR001387">
    <property type="entry name" value="Cro/C1-type_HTH"/>
</dbReference>
<feature type="domain" description="HTH cro/C1-type" evidence="4">
    <location>
        <begin position="28"/>
        <end position="72"/>
    </location>
</feature>
<dbReference type="SMART" id="SM00530">
    <property type="entry name" value="HTH_XRE"/>
    <property type="match status" value="1"/>
</dbReference>
<dbReference type="InterPro" id="IPR039418">
    <property type="entry name" value="LexA-like"/>
</dbReference>
<evidence type="ECO:0000259" key="4">
    <source>
        <dbReference type="PROSITE" id="PS50943"/>
    </source>
</evidence>
<dbReference type="PANTHER" id="PTHR40661">
    <property type="match status" value="1"/>
</dbReference>
<dbReference type="InterPro" id="IPR036286">
    <property type="entry name" value="LexA/Signal_pep-like_sf"/>
</dbReference>
<keyword evidence="6" id="KW-1185">Reference proteome</keyword>
<dbReference type="InterPro" id="IPR015927">
    <property type="entry name" value="Peptidase_S24_S26A/B/C"/>
</dbReference>
<accession>A0ABW6CJW3</accession>
<organism evidence="5 6">
    <name type="scientific">Phenylobacterium ferrooxidans</name>
    <dbReference type="NCBI Taxonomy" id="2982689"/>
    <lineage>
        <taxon>Bacteria</taxon>
        <taxon>Pseudomonadati</taxon>
        <taxon>Pseudomonadota</taxon>
        <taxon>Alphaproteobacteria</taxon>
        <taxon>Caulobacterales</taxon>
        <taxon>Caulobacteraceae</taxon>
        <taxon>Phenylobacterium</taxon>
    </lineage>
</organism>
<dbReference type="EMBL" id="JAOTJD010000006">
    <property type="protein sequence ID" value="MFD3263363.1"/>
    <property type="molecule type" value="Genomic_DNA"/>
</dbReference>
<evidence type="ECO:0000313" key="5">
    <source>
        <dbReference type="EMBL" id="MFD3263363.1"/>
    </source>
</evidence>
<dbReference type="InterPro" id="IPR010982">
    <property type="entry name" value="Lambda_DNA-bd_dom_sf"/>
</dbReference>